<dbReference type="GO" id="GO:0005840">
    <property type="term" value="C:ribosome"/>
    <property type="evidence" value="ECO:0007669"/>
    <property type="project" value="UniProtKB-KW"/>
</dbReference>
<name>A0A1F7GVL8_9BACT</name>
<comment type="similarity">
    <text evidence="1">Belongs to the bacterial ribosomal protein bL28 family.</text>
</comment>
<dbReference type="InterPro" id="IPR026569">
    <property type="entry name" value="Ribosomal_bL28"/>
</dbReference>
<protein>
    <recommendedName>
        <fullName evidence="6">50S ribosomal protein L28</fullName>
    </recommendedName>
</protein>
<reference evidence="4 5" key="1">
    <citation type="journal article" date="2016" name="Nat. Commun.">
        <title>Thousands of microbial genomes shed light on interconnected biogeochemical processes in an aquifer system.</title>
        <authorList>
            <person name="Anantharaman K."/>
            <person name="Brown C.T."/>
            <person name="Hug L.A."/>
            <person name="Sharon I."/>
            <person name="Castelle C.J."/>
            <person name="Probst A.J."/>
            <person name="Thomas B.C."/>
            <person name="Singh A."/>
            <person name="Wilkins M.J."/>
            <person name="Karaoz U."/>
            <person name="Brodie E.L."/>
            <person name="Williams K.H."/>
            <person name="Hubbard S.S."/>
            <person name="Banfield J.F."/>
        </authorList>
    </citation>
    <scope>NUCLEOTIDE SEQUENCE [LARGE SCALE GENOMIC DNA]</scope>
</reference>
<comment type="caution">
    <text evidence="4">The sequence shown here is derived from an EMBL/GenBank/DDBJ whole genome shotgun (WGS) entry which is preliminary data.</text>
</comment>
<gene>
    <name evidence="4" type="ORF">A3C24_02615</name>
</gene>
<dbReference type="PANTHER" id="PTHR39080">
    <property type="entry name" value="50S RIBOSOMAL PROTEIN L28"/>
    <property type="match status" value="1"/>
</dbReference>
<evidence type="ECO:0000256" key="1">
    <source>
        <dbReference type="ARBA" id="ARBA00008760"/>
    </source>
</evidence>
<dbReference type="Proteomes" id="UP000177159">
    <property type="component" value="Unassembled WGS sequence"/>
</dbReference>
<dbReference type="InterPro" id="IPR050096">
    <property type="entry name" value="Bacterial_rp_bL28"/>
</dbReference>
<dbReference type="Gene3D" id="2.30.170.40">
    <property type="entry name" value="Ribosomal protein L28/L24"/>
    <property type="match status" value="1"/>
</dbReference>
<evidence type="ECO:0000256" key="2">
    <source>
        <dbReference type="ARBA" id="ARBA00022980"/>
    </source>
</evidence>
<evidence type="ECO:0008006" key="6">
    <source>
        <dbReference type="Google" id="ProtNLM"/>
    </source>
</evidence>
<dbReference type="AlphaFoldDB" id="A0A1F7GVL8"/>
<dbReference type="InterPro" id="IPR037147">
    <property type="entry name" value="Ribosomal_bL28_sf"/>
</dbReference>
<dbReference type="InterPro" id="IPR034704">
    <property type="entry name" value="Ribosomal_bL28/bL31-like_sf"/>
</dbReference>
<accession>A0A1F7GVL8</accession>
<evidence type="ECO:0000256" key="3">
    <source>
        <dbReference type="ARBA" id="ARBA00023274"/>
    </source>
</evidence>
<keyword evidence="2" id="KW-0689">Ribosomal protein</keyword>
<sequence length="105" mass="11874">MAAICYHCGKGTMYGRTHTHHRGVAGGRWKKRAPKVNRVFKANLQPIAIIEAGEKIRVRLCTKCLKRVRKDMSEGKKPFVKLAYVQTTPTKLQESKNQKPTSPNV</sequence>
<proteinExistence type="inferred from homology"/>
<dbReference type="EMBL" id="MFZM01000029">
    <property type="protein sequence ID" value="OGK23008.1"/>
    <property type="molecule type" value="Genomic_DNA"/>
</dbReference>
<dbReference type="GO" id="GO:0003735">
    <property type="term" value="F:structural constituent of ribosome"/>
    <property type="evidence" value="ECO:0007669"/>
    <property type="project" value="InterPro"/>
</dbReference>
<evidence type="ECO:0000313" key="5">
    <source>
        <dbReference type="Proteomes" id="UP000177159"/>
    </source>
</evidence>
<dbReference type="SUPFAM" id="SSF143800">
    <property type="entry name" value="L28p-like"/>
    <property type="match status" value="1"/>
</dbReference>
<organism evidence="4 5">
    <name type="scientific">Candidatus Roizmanbacteria bacterium RIFCSPHIGHO2_02_FULL_37_24</name>
    <dbReference type="NCBI Taxonomy" id="1802037"/>
    <lineage>
        <taxon>Bacteria</taxon>
        <taxon>Candidatus Roizmaniibacteriota</taxon>
    </lineage>
</organism>
<dbReference type="Pfam" id="PF00830">
    <property type="entry name" value="Ribosomal_L28"/>
    <property type="match status" value="1"/>
</dbReference>
<dbReference type="PANTHER" id="PTHR39080:SF1">
    <property type="entry name" value="LARGE RIBOSOMAL SUBUNIT PROTEIN BL28A"/>
    <property type="match status" value="1"/>
</dbReference>
<dbReference type="GO" id="GO:1990904">
    <property type="term" value="C:ribonucleoprotein complex"/>
    <property type="evidence" value="ECO:0007669"/>
    <property type="project" value="UniProtKB-KW"/>
</dbReference>
<keyword evidence="3" id="KW-0687">Ribonucleoprotein</keyword>
<evidence type="ECO:0000313" key="4">
    <source>
        <dbReference type="EMBL" id="OGK23008.1"/>
    </source>
</evidence>